<evidence type="ECO:0000313" key="13">
    <source>
        <dbReference type="Proteomes" id="UP000695562"/>
    </source>
</evidence>
<evidence type="ECO:0000256" key="4">
    <source>
        <dbReference type="ARBA" id="ARBA00022574"/>
    </source>
</evidence>
<dbReference type="UniPathway" id="UPA00143"/>
<dbReference type="PROSITE" id="PS50294">
    <property type="entry name" value="WD_REPEATS_REGION"/>
    <property type="match status" value="4"/>
</dbReference>
<evidence type="ECO:0000256" key="2">
    <source>
        <dbReference type="ARBA" id="ARBA00005649"/>
    </source>
</evidence>
<keyword evidence="5" id="KW-0677">Repeat</keyword>
<protein>
    <recommendedName>
        <fullName evidence="3">DDB1- and CUL4-associated factor 13</fullName>
    </recommendedName>
    <alternativeName>
        <fullName evidence="8">WD repeat and SOF domain-containing protein 1</fullName>
    </alternativeName>
</protein>
<evidence type="ECO:0000256" key="8">
    <source>
        <dbReference type="ARBA" id="ARBA00032239"/>
    </source>
</evidence>
<dbReference type="GO" id="GO:0016567">
    <property type="term" value="P:protein ubiquitination"/>
    <property type="evidence" value="ECO:0007669"/>
    <property type="project" value="UniProtKB-UniPathway"/>
</dbReference>
<gene>
    <name evidence="12" type="ORF">CYY_002381</name>
</gene>
<dbReference type="EMBL" id="AJWJ01000065">
    <property type="protein sequence ID" value="KAF2076325.1"/>
    <property type="molecule type" value="Genomic_DNA"/>
</dbReference>
<dbReference type="FunFam" id="2.130.10.10:FF:001105">
    <property type="entry name" value="WD40-repeat-containing domain protein"/>
    <property type="match status" value="1"/>
</dbReference>
<dbReference type="InterPro" id="IPR051733">
    <property type="entry name" value="WD_repeat_DCAF13/WDSOF1"/>
</dbReference>
<feature type="region of interest" description="Disordered" evidence="10">
    <location>
        <begin position="420"/>
        <end position="444"/>
    </location>
</feature>
<feature type="repeat" description="WD" evidence="9">
    <location>
        <begin position="105"/>
        <end position="139"/>
    </location>
</feature>
<dbReference type="PRINTS" id="PR00320">
    <property type="entry name" value="GPROTEINBRPT"/>
</dbReference>
<dbReference type="SMART" id="SM00320">
    <property type="entry name" value="WD40"/>
    <property type="match status" value="7"/>
</dbReference>
<dbReference type="Pfam" id="PF04158">
    <property type="entry name" value="Sof1"/>
    <property type="match status" value="1"/>
</dbReference>
<dbReference type="InterPro" id="IPR020472">
    <property type="entry name" value="WD40_PAC1"/>
</dbReference>
<evidence type="ECO:0000259" key="11">
    <source>
        <dbReference type="Pfam" id="PF04158"/>
    </source>
</evidence>
<comment type="subcellular location">
    <subcellularLocation>
        <location evidence="1">Nucleus</location>
        <location evidence="1">Nucleolus</location>
    </subcellularLocation>
</comment>
<dbReference type="InterPro" id="IPR015943">
    <property type="entry name" value="WD40/YVTN_repeat-like_dom_sf"/>
</dbReference>
<dbReference type="InterPro" id="IPR019775">
    <property type="entry name" value="WD40_repeat_CS"/>
</dbReference>
<evidence type="ECO:0000256" key="1">
    <source>
        <dbReference type="ARBA" id="ARBA00004604"/>
    </source>
</evidence>
<dbReference type="GO" id="GO:0000462">
    <property type="term" value="P:maturation of SSU-rRNA from tricistronic rRNA transcript (SSU-rRNA, 5.8S rRNA, LSU-rRNA)"/>
    <property type="evidence" value="ECO:0007669"/>
    <property type="project" value="TreeGrafter"/>
</dbReference>
<feature type="repeat" description="WD" evidence="9">
    <location>
        <begin position="62"/>
        <end position="104"/>
    </location>
</feature>
<evidence type="ECO:0000313" key="12">
    <source>
        <dbReference type="EMBL" id="KAF2076325.1"/>
    </source>
</evidence>
<dbReference type="FunFam" id="2.130.10.10:FF:001900">
    <property type="entry name" value="DDB1- and CUL4-associated factor 13"/>
    <property type="match status" value="1"/>
</dbReference>
<comment type="caution">
    <text evidence="12">The sequence shown here is derived from an EMBL/GenBank/DDBJ whole genome shotgun (WGS) entry which is preliminary data.</text>
</comment>
<dbReference type="PROSITE" id="PS50082">
    <property type="entry name" value="WD_REPEATS_2"/>
    <property type="match status" value="4"/>
</dbReference>
<dbReference type="InterPro" id="IPR007287">
    <property type="entry name" value="Sof1"/>
</dbReference>
<keyword evidence="6" id="KW-0539">Nucleus</keyword>
<dbReference type="Gene3D" id="2.130.10.10">
    <property type="entry name" value="YVTN repeat-like/Quinoprotein amine dehydrogenase"/>
    <property type="match status" value="2"/>
</dbReference>
<dbReference type="SUPFAM" id="SSF50978">
    <property type="entry name" value="WD40 repeat-like"/>
    <property type="match status" value="1"/>
</dbReference>
<dbReference type="GO" id="GO:0032040">
    <property type="term" value="C:small-subunit processome"/>
    <property type="evidence" value="ECO:0007669"/>
    <property type="project" value="TreeGrafter"/>
</dbReference>
<feature type="domain" description="Sof1-like protein" evidence="11">
    <location>
        <begin position="354"/>
        <end position="435"/>
    </location>
</feature>
<evidence type="ECO:0000256" key="6">
    <source>
        <dbReference type="ARBA" id="ARBA00023242"/>
    </source>
</evidence>
<evidence type="ECO:0000256" key="7">
    <source>
        <dbReference type="ARBA" id="ARBA00023274"/>
    </source>
</evidence>
<dbReference type="OrthoDB" id="10249065at2759"/>
<dbReference type="PANTHER" id="PTHR22851:SF0">
    <property type="entry name" value="DDB1- AND CUL4-ASSOCIATED FACTOR 13"/>
    <property type="match status" value="1"/>
</dbReference>
<keyword evidence="13" id="KW-1185">Reference proteome</keyword>
<dbReference type="InterPro" id="IPR001680">
    <property type="entry name" value="WD40_rpt"/>
</dbReference>
<accession>A0A8J4PZH1</accession>
<evidence type="ECO:0000256" key="10">
    <source>
        <dbReference type="SAM" id="MobiDB-lite"/>
    </source>
</evidence>
<dbReference type="InterPro" id="IPR036322">
    <property type="entry name" value="WD40_repeat_dom_sf"/>
</dbReference>
<sequence>MKIKVISRSEEEQTKEVASDTRKLHRNLDPALHPFERPREYVRALNSVKLDRVFAKPFIASLSGHTDGIFSMIRHPTLLNTVASGSCDGVIKLWNLTTLTQRTSIQAHDGFVRGLAFTPDGKSMISCGEDKTIKMWKLDLPEYTFNNDIISVFNGKNAFTSIDHQRNSNTFATSGLSVEIWKHQRSTPLQTMSWGHAGITKVKFNPIETNLLASCTTDRAIIFYDIRENSPAQKLITSMRSNSIAWNPVESYTMAIANEDENVYQYDIRNLSKAVTVHRDHVGSVLDIDYSPTGKEVVTGSYDKTIRIFPMDSFKSREVYFTNRMQRIFSVLFTGDSRFILSGSDDMNIRVWKANSSAPLGVITNRQKESLEYQDKLKEKFKEIPEIKTIATHRRVPKNVYKRRFIKNEIHKAQTRKLTNAAKNSGKPAKIPKVLSKHTITVEK</sequence>
<feature type="repeat" description="WD" evidence="9">
    <location>
        <begin position="278"/>
        <end position="319"/>
    </location>
</feature>
<feature type="repeat" description="WD" evidence="9">
    <location>
        <begin position="321"/>
        <end position="362"/>
    </location>
</feature>
<dbReference type="AlphaFoldDB" id="A0A8J4PZH1"/>
<dbReference type="PANTHER" id="PTHR22851">
    <property type="entry name" value="U3 SMALL NUCLEOLAR RNA U3 SNORNA ASSOCIATED PROTEIN"/>
    <property type="match status" value="1"/>
</dbReference>
<dbReference type="Pfam" id="PF00400">
    <property type="entry name" value="WD40"/>
    <property type="match status" value="4"/>
</dbReference>
<keyword evidence="7" id="KW-0687">Ribonucleoprotein</keyword>
<dbReference type="CDD" id="cd00200">
    <property type="entry name" value="WD40"/>
    <property type="match status" value="1"/>
</dbReference>
<evidence type="ECO:0000256" key="9">
    <source>
        <dbReference type="PROSITE-ProRule" id="PRU00221"/>
    </source>
</evidence>
<reference evidence="12" key="1">
    <citation type="submission" date="2020-01" db="EMBL/GenBank/DDBJ databases">
        <title>Development of genomics and gene disruption for Polysphondylium violaceum indicates a role for the polyketide synthase stlB in stalk morphogenesis.</title>
        <authorList>
            <person name="Narita B."/>
            <person name="Kawabe Y."/>
            <person name="Kin K."/>
            <person name="Saito T."/>
            <person name="Gibbs R."/>
            <person name="Kuspa A."/>
            <person name="Muzny D."/>
            <person name="Queller D."/>
            <person name="Richards S."/>
            <person name="Strassman J."/>
            <person name="Sucgang R."/>
            <person name="Worley K."/>
            <person name="Schaap P."/>
        </authorList>
    </citation>
    <scope>NUCLEOTIDE SEQUENCE</scope>
    <source>
        <strain evidence="12">QSvi11</strain>
    </source>
</reference>
<organism evidence="12 13">
    <name type="scientific">Polysphondylium violaceum</name>
    <dbReference type="NCBI Taxonomy" id="133409"/>
    <lineage>
        <taxon>Eukaryota</taxon>
        <taxon>Amoebozoa</taxon>
        <taxon>Evosea</taxon>
        <taxon>Eumycetozoa</taxon>
        <taxon>Dictyostelia</taxon>
        <taxon>Dictyosteliales</taxon>
        <taxon>Dictyosteliaceae</taxon>
        <taxon>Polysphondylium</taxon>
    </lineage>
</organism>
<evidence type="ECO:0000256" key="5">
    <source>
        <dbReference type="ARBA" id="ARBA00022737"/>
    </source>
</evidence>
<comment type="similarity">
    <text evidence="2">Belongs to the WD repeat DCAF13/WDSOF1 family.</text>
</comment>
<keyword evidence="4 9" id="KW-0853">WD repeat</keyword>
<dbReference type="PROSITE" id="PS00678">
    <property type="entry name" value="WD_REPEATS_1"/>
    <property type="match status" value="1"/>
</dbReference>
<evidence type="ECO:0000256" key="3">
    <source>
        <dbReference type="ARBA" id="ARBA00021762"/>
    </source>
</evidence>
<dbReference type="Proteomes" id="UP000695562">
    <property type="component" value="Unassembled WGS sequence"/>
</dbReference>
<name>A0A8J4PZH1_9MYCE</name>
<proteinExistence type="inferred from homology"/>